<keyword evidence="5" id="KW-0114">cAMP</keyword>
<dbReference type="EMBL" id="CAAE01015050">
    <property type="protein sequence ID" value="CAG12193.1"/>
    <property type="molecule type" value="Genomic_DNA"/>
</dbReference>
<dbReference type="UniPathway" id="UPA00762">
    <property type="reaction ID" value="UER00747"/>
</dbReference>
<feature type="region of interest" description="Disordered" evidence="7">
    <location>
        <begin position="65"/>
        <end position="127"/>
    </location>
</feature>
<gene>
    <name evidence="9" type="ORF">GSTENG00034390001</name>
</gene>
<accession>Q4RHD9</accession>
<reference evidence="9" key="2">
    <citation type="submission" date="2004-02" db="EMBL/GenBank/DDBJ databases">
        <authorList>
            <consortium name="Genoscope"/>
            <consortium name="Whitehead Institute Centre for Genome Research"/>
        </authorList>
    </citation>
    <scope>NUCLEOTIDE SEQUENCE</scope>
</reference>
<feature type="compositionally biased region" description="Basic and acidic residues" evidence="7">
    <location>
        <begin position="97"/>
        <end position="108"/>
    </location>
</feature>
<evidence type="ECO:0000256" key="1">
    <source>
        <dbReference type="ARBA" id="ARBA00004703"/>
    </source>
</evidence>
<dbReference type="PANTHER" id="PTHR40141:SF2">
    <property type="entry name" value="3',5'-CYCLIC-AMP PHOSPHODIESTERASE"/>
    <property type="match status" value="1"/>
</dbReference>
<evidence type="ECO:0000256" key="4">
    <source>
        <dbReference type="ARBA" id="ARBA00022801"/>
    </source>
</evidence>
<evidence type="ECO:0000313" key="9">
    <source>
        <dbReference type="EMBL" id="CAG12193.1"/>
    </source>
</evidence>
<dbReference type="GO" id="GO:0006198">
    <property type="term" value="P:cAMP catabolic process"/>
    <property type="evidence" value="ECO:0007669"/>
    <property type="project" value="UniProtKB-UniPathway"/>
</dbReference>
<dbReference type="InterPro" id="IPR040844">
    <property type="entry name" value="PDE4_UCR"/>
</dbReference>
<evidence type="ECO:0000256" key="5">
    <source>
        <dbReference type="ARBA" id="ARBA00023149"/>
    </source>
</evidence>
<proteinExistence type="inferred from homology"/>
<dbReference type="Pfam" id="PF18100">
    <property type="entry name" value="PDE4_UCR"/>
    <property type="match status" value="1"/>
</dbReference>
<evidence type="ECO:0000256" key="2">
    <source>
        <dbReference type="ARBA" id="ARBA00009517"/>
    </source>
</evidence>
<feature type="region of interest" description="Disordered" evidence="7">
    <location>
        <begin position="1"/>
        <end position="45"/>
    </location>
</feature>
<comment type="catalytic activity">
    <reaction evidence="6">
        <text>3',5'-cyclic AMP + H2O = AMP + H(+)</text>
        <dbReference type="Rhea" id="RHEA:25277"/>
        <dbReference type="ChEBI" id="CHEBI:15377"/>
        <dbReference type="ChEBI" id="CHEBI:15378"/>
        <dbReference type="ChEBI" id="CHEBI:58165"/>
        <dbReference type="ChEBI" id="CHEBI:456215"/>
        <dbReference type="EC" id="3.1.4.53"/>
    </reaction>
    <physiologicalReaction direction="left-to-right" evidence="6">
        <dbReference type="Rhea" id="RHEA:25278"/>
    </physiologicalReaction>
</comment>
<evidence type="ECO:0000256" key="3">
    <source>
        <dbReference type="ARBA" id="ARBA00012276"/>
    </source>
</evidence>
<dbReference type="KEGG" id="tng:GSTEN00034390G001"/>
<evidence type="ECO:0000256" key="6">
    <source>
        <dbReference type="ARBA" id="ARBA00033681"/>
    </source>
</evidence>
<dbReference type="GO" id="GO:0004115">
    <property type="term" value="F:3',5'-cyclic-AMP phosphodiesterase activity"/>
    <property type="evidence" value="ECO:0007669"/>
    <property type="project" value="UniProtKB-EC"/>
</dbReference>
<dbReference type="EC" id="3.1.4.53" evidence="3"/>
<feature type="domain" description="Phosphodiesterase 4 upstream conserved regions (UCR)" evidence="8">
    <location>
        <begin position="134"/>
        <end position="172"/>
    </location>
</feature>
<organism evidence="9">
    <name type="scientific">Tetraodon nigroviridis</name>
    <name type="common">Spotted green pufferfish</name>
    <name type="synonym">Chelonodon nigroviridis</name>
    <dbReference type="NCBI Taxonomy" id="99883"/>
    <lineage>
        <taxon>Eukaryota</taxon>
        <taxon>Metazoa</taxon>
        <taxon>Chordata</taxon>
        <taxon>Craniata</taxon>
        <taxon>Vertebrata</taxon>
        <taxon>Euteleostomi</taxon>
        <taxon>Actinopterygii</taxon>
        <taxon>Neopterygii</taxon>
        <taxon>Teleostei</taxon>
        <taxon>Neoteleostei</taxon>
        <taxon>Acanthomorphata</taxon>
        <taxon>Eupercaria</taxon>
        <taxon>Tetraodontiformes</taxon>
        <taxon>Tetradontoidea</taxon>
        <taxon>Tetraodontidae</taxon>
        <taxon>Tetraodon</taxon>
    </lineage>
</organism>
<name>Q4RHD9_TETNG</name>
<sequence length="174" mass="19412">MSQRKLTRQPRLWEGPEGPPQAPSFTSPVSPVDQSRGQGGSSLFRRMKLNRSIQERRRSCHCVHSFDAENGPSPGRSPMDSQASPGLVLHPSFPQSQRRESFLYRSDSDYDTSPKTMSRNSSINSEGHTEDMIVTPFAQVLASLRTVRSNFTILANVTTPTNKSVSYCRTPPFP</sequence>
<dbReference type="OrthoDB" id="6111453at2759"/>
<dbReference type="PANTHER" id="PTHR40141">
    <property type="entry name" value="3',5'-CYCLIC-AMP PHOSPHODIESTERASE-RELATED"/>
    <property type="match status" value="1"/>
</dbReference>
<keyword evidence="4" id="KW-0378">Hydrolase</keyword>
<feature type="compositionally biased region" description="Polar residues" evidence="7">
    <location>
        <begin position="111"/>
        <end position="126"/>
    </location>
</feature>
<evidence type="ECO:0000256" key="7">
    <source>
        <dbReference type="SAM" id="MobiDB-lite"/>
    </source>
</evidence>
<comment type="pathway">
    <text evidence="1">Purine metabolism; 3',5'-cyclic AMP degradation; AMP from 3',5'-cyclic AMP: step 1/1.</text>
</comment>
<protein>
    <recommendedName>
        <fullName evidence="3">3',5'-cyclic-AMP phosphodiesterase</fullName>
        <ecNumber evidence="3">3.1.4.53</ecNumber>
    </recommendedName>
</protein>
<comment type="caution">
    <text evidence="9">The sequence shown here is derived from an EMBL/GenBank/DDBJ whole genome shotgun (WGS) entry which is preliminary data.</text>
</comment>
<evidence type="ECO:0000259" key="8">
    <source>
        <dbReference type="Pfam" id="PF18100"/>
    </source>
</evidence>
<feature type="compositionally biased region" description="Polar residues" evidence="7">
    <location>
        <begin position="23"/>
        <end position="36"/>
    </location>
</feature>
<reference evidence="9" key="1">
    <citation type="journal article" date="2004" name="Nature">
        <title>Genome duplication in the teleost fish Tetraodon nigroviridis reveals the early vertebrate proto-karyotype.</title>
        <authorList>
            <person name="Jaillon O."/>
            <person name="Aury J.-M."/>
            <person name="Brunet F."/>
            <person name="Petit J.-L."/>
            <person name="Stange-Thomann N."/>
            <person name="Mauceli E."/>
            <person name="Bouneau L."/>
            <person name="Fischer C."/>
            <person name="Ozouf-Costaz C."/>
            <person name="Bernot A."/>
            <person name="Nicaud S."/>
            <person name="Jaffe D."/>
            <person name="Fisher S."/>
            <person name="Lutfalla G."/>
            <person name="Dossat C."/>
            <person name="Segurens B."/>
            <person name="Dasilva C."/>
            <person name="Salanoubat M."/>
            <person name="Levy M."/>
            <person name="Boudet N."/>
            <person name="Castellano S."/>
            <person name="Anthouard V."/>
            <person name="Jubin C."/>
            <person name="Castelli V."/>
            <person name="Katinka M."/>
            <person name="Vacherie B."/>
            <person name="Biemont C."/>
            <person name="Skalli Z."/>
            <person name="Cattolico L."/>
            <person name="Poulain J."/>
            <person name="De Berardinis V."/>
            <person name="Cruaud C."/>
            <person name="Duprat S."/>
            <person name="Brottier P."/>
            <person name="Coutanceau J.-P."/>
            <person name="Gouzy J."/>
            <person name="Parra G."/>
            <person name="Lardier G."/>
            <person name="Chapple C."/>
            <person name="McKernan K.J."/>
            <person name="McEwan P."/>
            <person name="Bosak S."/>
            <person name="Kellis M."/>
            <person name="Volff J.-N."/>
            <person name="Guigo R."/>
            <person name="Zody M.C."/>
            <person name="Mesirov J."/>
            <person name="Lindblad-Toh K."/>
            <person name="Birren B."/>
            <person name="Nusbaum C."/>
            <person name="Kahn D."/>
            <person name="Robinson-Rechavi M."/>
            <person name="Laudet V."/>
            <person name="Schachter V."/>
            <person name="Quetier F."/>
            <person name="Saurin W."/>
            <person name="Scarpelli C."/>
            <person name="Wincker P."/>
            <person name="Lander E.S."/>
            <person name="Weissenbach J."/>
            <person name="Roest Crollius H."/>
        </authorList>
    </citation>
    <scope>NUCLEOTIDE SEQUENCE [LARGE SCALE GENOMIC DNA]</scope>
</reference>
<dbReference type="AlphaFoldDB" id="Q4RHD9"/>
<comment type="similarity">
    <text evidence="2">Belongs to the cyclic nucleotide phosphodiesterase family. PDE4 subfamily.</text>
</comment>